<feature type="transmembrane region" description="Helical" evidence="8">
    <location>
        <begin position="35"/>
        <end position="58"/>
    </location>
</feature>
<evidence type="ECO:0000256" key="1">
    <source>
        <dbReference type="ARBA" id="ARBA00022448"/>
    </source>
</evidence>
<dbReference type="EMBL" id="QZJZ01000090">
    <property type="protein sequence ID" value="RJP56809.1"/>
    <property type="molecule type" value="Genomic_DNA"/>
</dbReference>
<evidence type="ECO:0000256" key="8">
    <source>
        <dbReference type="HAMAP-Rule" id="MF_01521"/>
    </source>
</evidence>
<keyword evidence="1 8" id="KW-0813">Transport</keyword>
<dbReference type="InterPro" id="IPR022929">
    <property type="entry name" value="Put_MntP"/>
</dbReference>
<evidence type="ECO:0000256" key="3">
    <source>
        <dbReference type="ARBA" id="ARBA00022692"/>
    </source>
</evidence>
<dbReference type="AlphaFoldDB" id="A0A3A4QVV5"/>
<keyword evidence="3 8" id="KW-0812">Transmembrane</keyword>
<evidence type="ECO:0000256" key="5">
    <source>
        <dbReference type="ARBA" id="ARBA00023065"/>
    </source>
</evidence>
<evidence type="ECO:0000256" key="4">
    <source>
        <dbReference type="ARBA" id="ARBA00022989"/>
    </source>
</evidence>
<organism evidence="9 10">
    <name type="scientific">Candidatus Auribacter fodinae</name>
    <dbReference type="NCBI Taxonomy" id="2093366"/>
    <lineage>
        <taxon>Bacteria</taxon>
        <taxon>Pseudomonadati</taxon>
        <taxon>Candidatus Auribacterota</taxon>
        <taxon>Candidatus Auribacteria</taxon>
        <taxon>Candidatus Auribacterales</taxon>
        <taxon>Candidatus Auribacteraceae</taxon>
        <taxon>Candidatus Auribacter</taxon>
    </lineage>
</organism>
<evidence type="ECO:0000313" key="9">
    <source>
        <dbReference type="EMBL" id="RJP56809.1"/>
    </source>
</evidence>
<evidence type="ECO:0000256" key="7">
    <source>
        <dbReference type="ARBA" id="ARBA00023211"/>
    </source>
</evidence>
<feature type="transmembrane region" description="Helical" evidence="8">
    <location>
        <begin position="103"/>
        <end position="128"/>
    </location>
</feature>
<dbReference type="GO" id="GO:0005384">
    <property type="term" value="F:manganese ion transmembrane transporter activity"/>
    <property type="evidence" value="ECO:0007669"/>
    <property type="project" value="UniProtKB-UniRule"/>
</dbReference>
<gene>
    <name evidence="8" type="primary">mntP</name>
    <name evidence="9" type="ORF">C4541_11385</name>
</gene>
<keyword evidence="4 8" id="KW-1133">Transmembrane helix</keyword>
<dbReference type="PANTHER" id="PTHR35529">
    <property type="entry name" value="MANGANESE EFFLUX PUMP MNTP-RELATED"/>
    <property type="match status" value="1"/>
</dbReference>
<feature type="transmembrane region" description="Helical" evidence="8">
    <location>
        <begin position="64"/>
        <end position="82"/>
    </location>
</feature>
<feature type="transmembrane region" description="Helical" evidence="8">
    <location>
        <begin position="165"/>
        <end position="183"/>
    </location>
</feature>
<comment type="subcellular location">
    <subcellularLocation>
        <location evidence="8">Cell membrane</location>
        <topology evidence="8">Multi-pass membrane protein</topology>
    </subcellularLocation>
</comment>
<feature type="transmembrane region" description="Helical" evidence="8">
    <location>
        <begin position="6"/>
        <end position="23"/>
    </location>
</feature>
<keyword evidence="6 8" id="KW-0472">Membrane</keyword>
<reference evidence="9 10" key="1">
    <citation type="journal article" date="2017" name="ISME J.">
        <title>Energy and carbon metabolisms in a deep terrestrial subsurface fluid microbial community.</title>
        <authorList>
            <person name="Momper L."/>
            <person name="Jungbluth S.P."/>
            <person name="Lee M.D."/>
            <person name="Amend J.P."/>
        </authorList>
    </citation>
    <scope>NUCLEOTIDE SEQUENCE [LARGE SCALE GENOMIC DNA]</scope>
    <source>
        <strain evidence="9">SURF_26</strain>
    </source>
</reference>
<keyword evidence="5 8" id="KW-0406">Ion transport</keyword>
<dbReference type="HAMAP" id="MF_01521">
    <property type="entry name" value="MntP_pump"/>
    <property type="match status" value="1"/>
</dbReference>
<protein>
    <recommendedName>
        <fullName evidence="8">Putative manganese efflux pump MntP</fullName>
    </recommendedName>
</protein>
<evidence type="ECO:0000313" key="10">
    <source>
        <dbReference type="Proteomes" id="UP000266426"/>
    </source>
</evidence>
<dbReference type="Pfam" id="PF02659">
    <property type="entry name" value="Mntp"/>
    <property type="match status" value="1"/>
</dbReference>
<name>A0A3A4QVV5_9BACT</name>
<evidence type="ECO:0000256" key="2">
    <source>
        <dbReference type="ARBA" id="ARBA00022475"/>
    </source>
</evidence>
<dbReference type="PANTHER" id="PTHR35529:SF1">
    <property type="entry name" value="MANGANESE EFFLUX PUMP MNTP-RELATED"/>
    <property type="match status" value="1"/>
</dbReference>
<accession>A0A3A4QVV5</accession>
<proteinExistence type="inferred from homology"/>
<comment type="similarity">
    <text evidence="8">Belongs to the MntP (TC 9.B.29) family.</text>
</comment>
<feature type="transmembrane region" description="Helical" evidence="8">
    <location>
        <begin position="134"/>
        <end position="153"/>
    </location>
</feature>
<comment type="function">
    <text evidence="8">Probably functions as a manganese efflux pump.</text>
</comment>
<keyword evidence="2 8" id="KW-1003">Cell membrane</keyword>
<comment type="caution">
    <text evidence="9">The sequence shown here is derived from an EMBL/GenBank/DDBJ whole genome shotgun (WGS) entry which is preliminary data.</text>
</comment>
<dbReference type="Proteomes" id="UP000266426">
    <property type="component" value="Unassembled WGS sequence"/>
</dbReference>
<dbReference type="GO" id="GO:0005886">
    <property type="term" value="C:plasma membrane"/>
    <property type="evidence" value="ECO:0007669"/>
    <property type="project" value="UniProtKB-SubCell"/>
</dbReference>
<sequence length="184" mass="19676">MSTLTIILIAIGLAMDAFAVSITEGVKIRCLGLRAPLIIAFLFGLFQAVMPVIGWIAGMGLVNFISAFAHWVVCGILCFIGAKMMFESGALKQRECRKSCPCSLIYVLAIATSLDALAVGISMSLLNVSIIKPALFIGAVTFILSFLGVMIGIRTRNLYADRIEIIGGIILIGIGIKILLQNIL</sequence>
<dbReference type="InterPro" id="IPR003810">
    <property type="entry name" value="Mntp/YtaF"/>
</dbReference>
<evidence type="ECO:0000256" key="6">
    <source>
        <dbReference type="ARBA" id="ARBA00023136"/>
    </source>
</evidence>
<keyword evidence="7 8" id="KW-0464">Manganese</keyword>